<dbReference type="SUPFAM" id="SSF55729">
    <property type="entry name" value="Acyl-CoA N-acyltransferases (Nat)"/>
    <property type="match status" value="1"/>
</dbReference>
<dbReference type="PANTHER" id="PTHR43792:SF8">
    <property type="entry name" value="[RIBOSOMAL PROTEIN US5]-ALANINE N-ACETYLTRANSFERASE"/>
    <property type="match status" value="1"/>
</dbReference>
<protein>
    <submittedName>
        <fullName evidence="5">GNAT family N-acetyltransferase</fullName>
    </submittedName>
</protein>
<evidence type="ECO:0000259" key="4">
    <source>
        <dbReference type="PROSITE" id="PS51186"/>
    </source>
</evidence>
<feature type="domain" description="N-acetyltransferase" evidence="4">
    <location>
        <begin position="19"/>
        <end position="181"/>
    </location>
</feature>
<evidence type="ECO:0000313" key="6">
    <source>
        <dbReference type="Proteomes" id="UP000824128"/>
    </source>
</evidence>
<reference evidence="5" key="2">
    <citation type="journal article" date="2021" name="PeerJ">
        <title>Extensive microbial diversity within the chicken gut microbiome revealed by metagenomics and culture.</title>
        <authorList>
            <person name="Gilroy R."/>
            <person name="Ravi A."/>
            <person name="Getino M."/>
            <person name="Pursley I."/>
            <person name="Horton D.L."/>
            <person name="Alikhan N.F."/>
            <person name="Baker D."/>
            <person name="Gharbi K."/>
            <person name="Hall N."/>
            <person name="Watson M."/>
            <person name="Adriaenssens E.M."/>
            <person name="Foster-Nyarko E."/>
            <person name="Jarju S."/>
            <person name="Secka A."/>
            <person name="Antonio M."/>
            <person name="Oren A."/>
            <person name="Chaudhuri R.R."/>
            <person name="La Ragione R."/>
            <person name="Hildebrand F."/>
            <person name="Pallen M.J."/>
        </authorList>
    </citation>
    <scope>NUCLEOTIDE SEQUENCE</scope>
    <source>
        <strain evidence="5">ChiGjej2B2-16831</strain>
    </source>
</reference>
<keyword evidence="2" id="KW-0012">Acyltransferase</keyword>
<keyword evidence="1" id="KW-0808">Transferase</keyword>
<evidence type="ECO:0000256" key="3">
    <source>
        <dbReference type="ARBA" id="ARBA00038502"/>
    </source>
</evidence>
<dbReference type="Gene3D" id="3.40.630.30">
    <property type="match status" value="1"/>
</dbReference>
<dbReference type="AlphaFoldDB" id="A0A9D1N345"/>
<dbReference type="PANTHER" id="PTHR43792">
    <property type="entry name" value="GNAT FAMILY, PUTATIVE (AFU_ORTHOLOGUE AFUA_3G00765)-RELATED-RELATED"/>
    <property type="match status" value="1"/>
</dbReference>
<dbReference type="InterPro" id="IPR016181">
    <property type="entry name" value="Acyl_CoA_acyltransferase"/>
</dbReference>
<organism evidence="5 6">
    <name type="scientific">Candidatus Aphodomorpha intestinavium</name>
    <dbReference type="NCBI Taxonomy" id="2840672"/>
    <lineage>
        <taxon>Bacteria</taxon>
        <taxon>Bacillati</taxon>
        <taxon>Bacillota</taxon>
        <taxon>Clostridia</taxon>
        <taxon>Eubacteriales</taxon>
        <taxon>Candidatus Aphodomorpha</taxon>
    </lineage>
</organism>
<accession>A0A9D1N345</accession>
<comment type="similarity">
    <text evidence="3">Belongs to the acetyltransferase family. RimJ subfamily.</text>
</comment>
<proteinExistence type="inferred from homology"/>
<dbReference type="GO" id="GO:0016747">
    <property type="term" value="F:acyltransferase activity, transferring groups other than amino-acyl groups"/>
    <property type="evidence" value="ECO:0007669"/>
    <property type="project" value="InterPro"/>
</dbReference>
<dbReference type="Pfam" id="PF13302">
    <property type="entry name" value="Acetyltransf_3"/>
    <property type="match status" value="1"/>
</dbReference>
<gene>
    <name evidence="5" type="ORF">IAD24_03710</name>
</gene>
<sequence length="196" mass="21663">MQREPIGTNAPAALTSARLLLRPFTQDDAPQVARLCNNERLNRRVLHLPYPYTEADARAWIGLHAERIAAGRAYEFAVTDRESGALYGCAGLIGCDADNRRAEAGYWLGEPYWGRGYATEALGALLAFAFTTLELNRVGARHFGSNPASGRVMEKCGMRREGVLREYILKNGAFEDAVCCGILKSEWLLAQRAAQR</sequence>
<dbReference type="EMBL" id="DVNZ01000120">
    <property type="protein sequence ID" value="HIU94244.1"/>
    <property type="molecule type" value="Genomic_DNA"/>
</dbReference>
<name>A0A9D1N345_9FIRM</name>
<dbReference type="PROSITE" id="PS51186">
    <property type="entry name" value="GNAT"/>
    <property type="match status" value="1"/>
</dbReference>
<dbReference type="Proteomes" id="UP000824128">
    <property type="component" value="Unassembled WGS sequence"/>
</dbReference>
<evidence type="ECO:0000256" key="1">
    <source>
        <dbReference type="ARBA" id="ARBA00022679"/>
    </source>
</evidence>
<reference evidence="5" key="1">
    <citation type="submission" date="2020-10" db="EMBL/GenBank/DDBJ databases">
        <authorList>
            <person name="Gilroy R."/>
        </authorList>
    </citation>
    <scope>NUCLEOTIDE SEQUENCE</scope>
    <source>
        <strain evidence="5">ChiGjej2B2-16831</strain>
    </source>
</reference>
<dbReference type="InterPro" id="IPR000182">
    <property type="entry name" value="GNAT_dom"/>
</dbReference>
<evidence type="ECO:0000256" key="2">
    <source>
        <dbReference type="ARBA" id="ARBA00023315"/>
    </source>
</evidence>
<comment type="caution">
    <text evidence="5">The sequence shown here is derived from an EMBL/GenBank/DDBJ whole genome shotgun (WGS) entry which is preliminary data.</text>
</comment>
<evidence type="ECO:0000313" key="5">
    <source>
        <dbReference type="EMBL" id="HIU94244.1"/>
    </source>
</evidence>
<dbReference type="InterPro" id="IPR051531">
    <property type="entry name" value="N-acetyltransferase"/>
</dbReference>